<dbReference type="AlphaFoldDB" id="A0A1G7RL74"/>
<reference evidence="2 3" key="1">
    <citation type="submission" date="2016-10" db="EMBL/GenBank/DDBJ databases">
        <authorList>
            <person name="Varghese N."/>
            <person name="Submissions S."/>
        </authorList>
    </citation>
    <scope>NUCLEOTIDE SEQUENCE [LARGE SCALE GENOMIC DNA]</scope>
    <source>
        <strain evidence="2 3">S7-754</strain>
    </source>
</reference>
<sequence>MAERENKVRDRAYALWQAEGEPHGRDRDHWTQAELELGDDDAAAAEPADSPAADTPLTDTQDTAPAAEPADSPAAPKPRATPARKPRKPRAKQA</sequence>
<accession>A0A1G7RL74</accession>
<dbReference type="Proteomes" id="UP000323502">
    <property type="component" value="Unassembled WGS sequence"/>
</dbReference>
<organism evidence="2 3">
    <name type="scientific">Sphingomonas carotinifaciens</name>
    <dbReference type="NCBI Taxonomy" id="1166323"/>
    <lineage>
        <taxon>Bacteria</taxon>
        <taxon>Pseudomonadati</taxon>
        <taxon>Pseudomonadota</taxon>
        <taxon>Alphaproteobacteria</taxon>
        <taxon>Sphingomonadales</taxon>
        <taxon>Sphingomonadaceae</taxon>
        <taxon>Sphingomonas</taxon>
    </lineage>
</organism>
<evidence type="ECO:0000256" key="1">
    <source>
        <dbReference type="SAM" id="MobiDB-lite"/>
    </source>
</evidence>
<evidence type="ECO:0000313" key="3">
    <source>
        <dbReference type="Proteomes" id="UP000323502"/>
    </source>
</evidence>
<feature type="compositionally biased region" description="Low complexity" evidence="1">
    <location>
        <begin position="44"/>
        <end position="54"/>
    </location>
</feature>
<feature type="compositionally biased region" description="Basic and acidic residues" evidence="1">
    <location>
        <begin position="20"/>
        <end position="31"/>
    </location>
</feature>
<proteinExistence type="predicted"/>
<evidence type="ECO:0008006" key="4">
    <source>
        <dbReference type="Google" id="ProtNLM"/>
    </source>
</evidence>
<feature type="compositionally biased region" description="Low complexity" evidence="1">
    <location>
        <begin position="64"/>
        <end position="81"/>
    </location>
</feature>
<feature type="compositionally biased region" description="Basic and acidic residues" evidence="1">
    <location>
        <begin position="1"/>
        <end position="12"/>
    </location>
</feature>
<protein>
    <recommendedName>
        <fullName evidence="4">DUF2934 domain-containing protein</fullName>
    </recommendedName>
</protein>
<dbReference type="Pfam" id="PF11154">
    <property type="entry name" value="DUF2934"/>
    <property type="match status" value="1"/>
</dbReference>
<evidence type="ECO:0000313" key="2">
    <source>
        <dbReference type="EMBL" id="SDG11536.1"/>
    </source>
</evidence>
<name>A0A1G7RL74_9SPHN</name>
<dbReference type="InterPro" id="IPR021327">
    <property type="entry name" value="DUF2934"/>
</dbReference>
<dbReference type="EMBL" id="FNBI01000012">
    <property type="protein sequence ID" value="SDG11536.1"/>
    <property type="molecule type" value="Genomic_DNA"/>
</dbReference>
<keyword evidence="3" id="KW-1185">Reference proteome</keyword>
<gene>
    <name evidence="2" type="ORF">SAMN05216557_11212</name>
</gene>
<dbReference type="RefSeq" id="WP_211368606.1">
    <property type="nucleotide sequence ID" value="NZ_CP178397.1"/>
</dbReference>
<feature type="region of interest" description="Disordered" evidence="1">
    <location>
        <begin position="1"/>
        <end position="94"/>
    </location>
</feature>
<feature type="compositionally biased region" description="Basic residues" evidence="1">
    <location>
        <begin position="82"/>
        <end position="94"/>
    </location>
</feature>